<dbReference type="Proteomes" id="UP001214576">
    <property type="component" value="Unassembled WGS sequence"/>
</dbReference>
<feature type="non-terminal residue" evidence="1">
    <location>
        <position position="354"/>
    </location>
</feature>
<protein>
    <submittedName>
        <fullName evidence="1">Uncharacterized protein</fullName>
    </submittedName>
</protein>
<evidence type="ECO:0000313" key="1">
    <source>
        <dbReference type="EMBL" id="KAI4535595.1"/>
    </source>
</evidence>
<organism evidence="1 2">
    <name type="scientific">Ovis ammon polii</name>
    <dbReference type="NCBI Taxonomy" id="230172"/>
    <lineage>
        <taxon>Eukaryota</taxon>
        <taxon>Metazoa</taxon>
        <taxon>Chordata</taxon>
        <taxon>Craniata</taxon>
        <taxon>Vertebrata</taxon>
        <taxon>Euteleostomi</taxon>
        <taxon>Mammalia</taxon>
        <taxon>Eutheria</taxon>
        <taxon>Laurasiatheria</taxon>
        <taxon>Artiodactyla</taxon>
        <taxon>Ruminantia</taxon>
        <taxon>Pecora</taxon>
        <taxon>Bovidae</taxon>
        <taxon>Caprinae</taxon>
        <taxon>Ovis</taxon>
    </lineage>
</organism>
<evidence type="ECO:0000313" key="2">
    <source>
        <dbReference type="Proteomes" id="UP001214576"/>
    </source>
</evidence>
<name>A0AAD4U1R3_OVIAM</name>
<keyword evidence="2" id="KW-1185">Reference proteome</keyword>
<proteinExistence type="predicted"/>
<gene>
    <name evidence="1" type="ORF">MG293_014821</name>
</gene>
<dbReference type="EMBL" id="JAKZEL010000018">
    <property type="protein sequence ID" value="KAI4535595.1"/>
    <property type="molecule type" value="Genomic_DNA"/>
</dbReference>
<sequence>RRGETRQKAQVLGVLPGPRPAWARSSVGSCCPANFDFRCLALFARYPSSGQATPWQSLVNADNDYNFVSADQDGGSFAPFGRGGYRSSIASAKLPMATALVGDAEQEVNSDTCREKLRFLVSVYMMLLWAALVPDGIDWAFSPPTAGCWGATMNFTPQETCLLGAHSCGEPPRCLEGAVIGTSEQILFLIAFTPTVFQTTTALAKISAVVSESIVAFYLADYLLYSRYLDFDVAVTAQNSCPQQKKNKAWLYPLHGEHLSLERSHAASHLTYTQCDEIVITTLLKMRLKFGGPVGMLVLPYSFLLPEQDVKPCPQSHMLFSDRTGKLSGRRKATSPAFMMRSEIFLTLSLTALS</sequence>
<accession>A0AAD4U1R3</accession>
<dbReference type="AlphaFoldDB" id="A0AAD4U1R3"/>
<reference evidence="1" key="1">
    <citation type="submission" date="2022-03" db="EMBL/GenBank/DDBJ databases">
        <title>Genomic analyses of argali, domestic sheep and their hybrids provide insights into chromosomal evolution, heterosis and genetic basis of agronomic traits.</title>
        <authorList>
            <person name="Li M."/>
        </authorList>
    </citation>
    <scope>NUCLEOTIDE SEQUENCE</scope>
    <source>
        <strain evidence="1">CAU-MHL-2022a</strain>
        <tissue evidence="1">Skin</tissue>
    </source>
</reference>
<comment type="caution">
    <text evidence="1">The sequence shown here is derived from an EMBL/GenBank/DDBJ whole genome shotgun (WGS) entry which is preliminary data.</text>
</comment>